<dbReference type="GO" id="GO:0008270">
    <property type="term" value="F:zinc ion binding"/>
    <property type="evidence" value="ECO:0007669"/>
    <property type="project" value="UniProtKB-KW"/>
</dbReference>
<feature type="domain" description="CCHC-type" evidence="2">
    <location>
        <begin position="205"/>
        <end position="220"/>
    </location>
</feature>
<dbReference type="EMBL" id="JAEACU010000003">
    <property type="protein sequence ID" value="KAH7537832.1"/>
    <property type="molecule type" value="Genomic_DNA"/>
</dbReference>
<dbReference type="Proteomes" id="UP000813462">
    <property type="component" value="Unassembled WGS sequence"/>
</dbReference>
<evidence type="ECO:0000313" key="3">
    <source>
        <dbReference type="EMBL" id="KAH7537832.1"/>
    </source>
</evidence>
<keyword evidence="1" id="KW-0863">Zinc-finger</keyword>
<dbReference type="GO" id="GO:0003676">
    <property type="term" value="F:nucleic acid binding"/>
    <property type="evidence" value="ECO:0007669"/>
    <property type="project" value="InterPro"/>
</dbReference>
<dbReference type="PROSITE" id="PS50158">
    <property type="entry name" value="ZF_CCHC"/>
    <property type="match status" value="1"/>
</dbReference>
<comment type="caution">
    <text evidence="3">The sequence shown here is derived from an EMBL/GenBank/DDBJ whole genome shotgun (WGS) entry which is preliminary data.</text>
</comment>
<gene>
    <name evidence="3" type="ORF">FEM48_Zijuj03G0135000</name>
</gene>
<sequence>MGDKENSSEPIPGESMVDKGLSTFSDEFMDLNGGSMDFKAALLRKSHTEDDLTDDDVDLDEFEINDVDLPDDSSIPILRLSKQEHKELWKPWGDMKVIDAGNGYYAENVQRWKPNFDPLADKIGHMALWVHLPYLPFEYYNSSVLTRLGNLLGKTLKIDKTIEMANRGRFTRVCVEADVSKPLILKLIIGGQIQHVEYEGVGTICFHCGCIGHKDTDCDKMDKNAEDMNINNNPRSDGIHTETTNSNPASHFVKGNAFKVLDSIGNMEEQNMVSQDLPRTQRNPLNVATAGMGKSQGYKGLHSQGLSFNKNTLIFKRKRDRNQIELDKARI</sequence>
<evidence type="ECO:0000259" key="2">
    <source>
        <dbReference type="PROSITE" id="PS50158"/>
    </source>
</evidence>
<dbReference type="PANTHER" id="PTHR31286">
    <property type="entry name" value="GLYCINE-RICH CELL WALL STRUCTURAL PROTEIN 1.8-LIKE"/>
    <property type="match status" value="1"/>
</dbReference>
<reference evidence="3" key="1">
    <citation type="journal article" date="2021" name="Front. Plant Sci.">
        <title>Chromosome-Scale Genome Assembly for Chinese Sour Jujube and Insights Into Its Genome Evolution and Domestication Signature.</title>
        <authorList>
            <person name="Shen L.-Y."/>
            <person name="Luo H."/>
            <person name="Wang X.-L."/>
            <person name="Wang X.-M."/>
            <person name="Qiu X.-J."/>
            <person name="Liu H."/>
            <person name="Zhou S.-S."/>
            <person name="Jia K.-H."/>
            <person name="Nie S."/>
            <person name="Bao Y.-T."/>
            <person name="Zhang R.-G."/>
            <person name="Yun Q.-Z."/>
            <person name="Chai Y.-H."/>
            <person name="Lu J.-Y."/>
            <person name="Li Y."/>
            <person name="Zhao S.-W."/>
            <person name="Mao J.-F."/>
            <person name="Jia S.-G."/>
            <person name="Mao Y.-M."/>
        </authorList>
    </citation>
    <scope>NUCLEOTIDE SEQUENCE</scope>
    <source>
        <strain evidence="3">AT0</strain>
        <tissue evidence="3">Leaf</tissue>
    </source>
</reference>
<accession>A0A978VQK7</accession>
<proteinExistence type="predicted"/>
<dbReference type="PANTHER" id="PTHR31286:SF99">
    <property type="entry name" value="DUF4283 DOMAIN-CONTAINING PROTEIN"/>
    <property type="match status" value="1"/>
</dbReference>
<name>A0A978VQK7_ZIZJJ</name>
<evidence type="ECO:0000313" key="4">
    <source>
        <dbReference type="Proteomes" id="UP000813462"/>
    </source>
</evidence>
<dbReference type="InterPro" id="IPR001878">
    <property type="entry name" value="Znf_CCHC"/>
</dbReference>
<protein>
    <recommendedName>
        <fullName evidence="2">CCHC-type domain-containing protein</fullName>
    </recommendedName>
</protein>
<dbReference type="InterPro" id="IPR040256">
    <property type="entry name" value="At4g02000-like"/>
</dbReference>
<organism evidence="3 4">
    <name type="scientific">Ziziphus jujuba var. spinosa</name>
    <dbReference type="NCBI Taxonomy" id="714518"/>
    <lineage>
        <taxon>Eukaryota</taxon>
        <taxon>Viridiplantae</taxon>
        <taxon>Streptophyta</taxon>
        <taxon>Embryophyta</taxon>
        <taxon>Tracheophyta</taxon>
        <taxon>Spermatophyta</taxon>
        <taxon>Magnoliopsida</taxon>
        <taxon>eudicotyledons</taxon>
        <taxon>Gunneridae</taxon>
        <taxon>Pentapetalae</taxon>
        <taxon>rosids</taxon>
        <taxon>fabids</taxon>
        <taxon>Rosales</taxon>
        <taxon>Rhamnaceae</taxon>
        <taxon>Paliureae</taxon>
        <taxon>Ziziphus</taxon>
    </lineage>
</organism>
<evidence type="ECO:0000256" key="1">
    <source>
        <dbReference type="PROSITE-ProRule" id="PRU00047"/>
    </source>
</evidence>
<keyword evidence="1" id="KW-0479">Metal-binding</keyword>
<dbReference type="AlphaFoldDB" id="A0A978VQK7"/>
<keyword evidence="1" id="KW-0862">Zinc</keyword>